<feature type="transmembrane region" description="Helical" evidence="1">
    <location>
        <begin position="19"/>
        <end position="39"/>
    </location>
</feature>
<comment type="caution">
    <text evidence="2">The sequence shown here is derived from an EMBL/GenBank/DDBJ whole genome shotgun (WGS) entry which is preliminary data.</text>
</comment>
<protein>
    <submittedName>
        <fullName evidence="2">Uncharacterized protein</fullName>
    </submittedName>
</protein>
<dbReference type="STRING" id="314608.KT99_04309"/>
<reference evidence="2 3" key="1">
    <citation type="submission" date="2007-10" db="EMBL/GenBank/DDBJ databases">
        <authorList>
            <person name="Yayanos A."/>
            <person name="Ferriera S."/>
            <person name="Johnson J."/>
            <person name="Kravitz S."/>
            <person name="Halpern A."/>
            <person name="Remington K."/>
            <person name="Beeson K."/>
            <person name="Tran B."/>
            <person name="Rogers Y.-H."/>
            <person name="Friedman R."/>
            <person name="Venter J.C."/>
        </authorList>
    </citation>
    <scope>NUCLEOTIDE SEQUENCE [LARGE SCALE GENOMIC DNA]</scope>
    <source>
        <strain evidence="2 3">KT99</strain>
    </source>
</reference>
<keyword evidence="3" id="KW-1185">Reference proteome</keyword>
<evidence type="ECO:0000313" key="2">
    <source>
        <dbReference type="EMBL" id="EDQ01795.1"/>
    </source>
</evidence>
<proteinExistence type="predicted"/>
<evidence type="ECO:0000313" key="3">
    <source>
        <dbReference type="Proteomes" id="UP000005839"/>
    </source>
</evidence>
<name>A9D2D5_9GAMM</name>
<dbReference type="RefSeq" id="WP_005497555.1">
    <property type="nucleotide sequence ID" value="NZ_ABIC01000007.1"/>
</dbReference>
<organism evidence="2 3">
    <name type="scientific">Shewanella benthica KT99</name>
    <dbReference type="NCBI Taxonomy" id="314608"/>
    <lineage>
        <taxon>Bacteria</taxon>
        <taxon>Pseudomonadati</taxon>
        <taxon>Pseudomonadota</taxon>
        <taxon>Gammaproteobacteria</taxon>
        <taxon>Alteromonadales</taxon>
        <taxon>Shewanellaceae</taxon>
        <taxon>Shewanella</taxon>
    </lineage>
</organism>
<accession>A9D2D5</accession>
<evidence type="ECO:0000256" key="1">
    <source>
        <dbReference type="SAM" id="Phobius"/>
    </source>
</evidence>
<gene>
    <name evidence="2" type="ORF">KT99_04309</name>
</gene>
<keyword evidence="1" id="KW-0472">Membrane</keyword>
<dbReference type="AlphaFoldDB" id="A9D2D5"/>
<dbReference type="EMBL" id="ABIC01000007">
    <property type="protein sequence ID" value="EDQ01795.1"/>
    <property type="molecule type" value="Genomic_DNA"/>
</dbReference>
<dbReference type="Proteomes" id="UP000005839">
    <property type="component" value="Unassembled WGS sequence"/>
</dbReference>
<keyword evidence="1" id="KW-1133">Transmembrane helix</keyword>
<sequence>MAITAALVLKNNIDLNKQIAIFGALPFTLILLAQAGIMVKELIKHKP</sequence>
<keyword evidence="1" id="KW-0812">Transmembrane</keyword>